<comment type="caution">
    <text evidence="4">The sequence shown here is derived from an EMBL/GenBank/DDBJ whole genome shotgun (WGS) entry which is preliminary data.</text>
</comment>
<dbReference type="CDD" id="cd19862">
    <property type="entry name" value="DSRM_PRKRA-like_rpt1"/>
    <property type="match status" value="1"/>
</dbReference>
<dbReference type="Gene3D" id="3.30.160.20">
    <property type="match status" value="3"/>
</dbReference>
<dbReference type="PANTHER" id="PTHR46205:SF3">
    <property type="entry name" value="LOQUACIOUS, ISOFORM B"/>
    <property type="match status" value="1"/>
</dbReference>
<evidence type="ECO:0000256" key="1">
    <source>
        <dbReference type="ARBA" id="ARBA00022884"/>
    </source>
</evidence>
<organism evidence="4 5">
    <name type="scientific">Brachionus plicatilis</name>
    <name type="common">Marine rotifer</name>
    <name type="synonym">Brachionus muelleri</name>
    <dbReference type="NCBI Taxonomy" id="10195"/>
    <lineage>
        <taxon>Eukaryota</taxon>
        <taxon>Metazoa</taxon>
        <taxon>Spiralia</taxon>
        <taxon>Gnathifera</taxon>
        <taxon>Rotifera</taxon>
        <taxon>Eurotatoria</taxon>
        <taxon>Monogononta</taxon>
        <taxon>Pseudotrocha</taxon>
        <taxon>Ploima</taxon>
        <taxon>Brachionidae</taxon>
        <taxon>Brachionus</taxon>
    </lineage>
</organism>
<reference evidence="4 5" key="1">
    <citation type="journal article" date="2018" name="Sci. Rep.">
        <title>Genomic signatures of local adaptation to the degree of environmental predictability in rotifers.</title>
        <authorList>
            <person name="Franch-Gras L."/>
            <person name="Hahn C."/>
            <person name="Garcia-Roger E.M."/>
            <person name="Carmona M.J."/>
            <person name="Serra M."/>
            <person name="Gomez A."/>
        </authorList>
    </citation>
    <scope>NUCLEOTIDE SEQUENCE [LARGE SCALE GENOMIC DNA]</scope>
    <source>
        <strain evidence="4">HYR1</strain>
    </source>
</reference>
<dbReference type="EMBL" id="REGN01002683">
    <property type="protein sequence ID" value="RNA26742.1"/>
    <property type="molecule type" value="Genomic_DNA"/>
</dbReference>
<evidence type="ECO:0000256" key="2">
    <source>
        <dbReference type="PROSITE-ProRule" id="PRU00266"/>
    </source>
</evidence>
<accession>A0A3M7RTC3</accession>
<dbReference type="InterPro" id="IPR014720">
    <property type="entry name" value="dsRBD_dom"/>
</dbReference>
<name>A0A3M7RTC3_BRAPC</name>
<dbReference type="SUPFAM" id="SSF54768">
    <property type="entry name" value="dsRNA-binding domain-like"/>
    <property type="match status" value="3"/>
</dbReference>
<dbReference type="GO" id="GO:0005737">
    <property type="term" value="C:cytoplasm"/>
    <property type="evidence" value="ECO:0007669"/>
    <property type="project" value="TreeGrafter"/>
</dbReference>
<dbReference type="PANTHER" id="PTHR46205">
    <property type="entry name" value="LOQUACIOUS, ISOFORM B"/>
    <property type="match status" value="1"/>
</dbReference>
<dbReference type="GO" id="GO:0035197">
    <property type="term" value="F:siRNA binding"/>
    <property type="evidence" value="ECO:0007669"/>
    <property type="project" value="TreeGrafter"/>
</dbReference>
<feature type="domain" description="DRBM" evidence="3">
    <location>
        <begin position="36"/>
        <end position="105"/>
    </location>
</feature>
<dbReference type="PROSITE" id="PS50137">
    <property type="entry name" value="DS_RBD"/>
    <property type="match status" value="2"/>
</dbReference>
<dbReference type="Pfam" id="PF00035">
    <property type="entry name" value="dsrm"/>
    <property type="match status" value="2"/>
</dbReference>
<dbReference type="STRING" id="10195.A0A3M7RTC3"/>
<protein>
    <submittedName>
        <fullName evidence="4">RISC-loading complex subunit TARBP2 isoform X2</fullName>
    </submittedName>
</protein>
<dbReference type="GO" id="GO:0016442">
    <property type="term" value="C:RISC complex"/>
    <property type="evidence" value="ECO:0007669"/>
    <property type="project" value="TreeGrafter"/>
</dbReference>
<dbReference type="Proteomes" id="UP000276133">
    <property type="component" value="Unassembled WGS sequence"/>
</dbReference>
<evidence type="ECO:0000313" key="5">
    <source>
        <dbReference type="Proteomes" id="UP000276133"/>
    </source>
</evidence>
<evidence type="ECO:0000313" key="4">
    <source>
        <dbReference type="EMBL" id="RNA26742.1"/>
    </source>
</evidence>
<gene>
    <name evidence="4" type="ORF">BpHYR1_051824</name>
</gene>
<dbReference type="GO" id="GO:0070920">
    <property type="term" value="P:regulation of regulatory ncRNA processing"/>
    <property type="evidence" value="ECO:0007669"/>
    <property type="project" value="TreeGrafter"/>
</dbReference>
<keyword evidence="5" id="KW-1185">Reference proteome</keyword>
<dbReference type="GO" id="GO:0003725">
    <property type="term" value="F:double-stranded RNA binding"/>
    <property type="evidence" value="ECO:0007669"/>
    <property type="project" value="TreeGrafter"/>
</dbReference>
<proteinExistence type="predicted"/>
<dbReference type="GO" id="GO:0070578">
    <property type="term" value="C:RISC-loading complex"/>
    <property type="evidence" value="ECO:0007669"/>
    <property type="project" value="TreeGrafter"/>
</dbReference>
<dbReference type="AlphaFoldDB" id="A0A3M7RTC3"/>
<keyword evidence="1 2" id="KW-0694">RNA-binding</keyword>
<dbReference type="SMART" id="SM00358">
    <property type="entry name" value="DSRM"/>
    <property type="match status" value="2"/>
</dbReference>
<dbReference type="GO" id="GO:0005634">
    <property type="term" value="C:nucleus"/>
    <property type="evidence" value="ECO:0007669"/>
    <property type="project" value="TreeGrafter"/>
</dbReference>
<feature type="domain" description="DRBM" evidence="3">
    <location>
        <begin position="181"/>
        <end position="249"/>
    </location>
</feature>
<sequence>MSFTTLQSKKSDTITLPAVKAASQLFKESNSKSFRTPISLLQEICTKSLCASPAYELLDTEGKVHQPTFVYKCTLNHEIQAIGKSNTKKRAKHLAALGVLNQIRLNNINVNNELSATLEELINSLHDLDLEENPSVILSKSHEPEAKQLPFNENGADLSNIQISSEEDLDSIKESVAKCENPVGELIEIANRFAMRPPEFDYGDEEGPPHNRQFLCTVRFGDLRESASARTKKLAKKYAALRLLFCVKASGLFTVNTDGKQKNPIDDMNFTKSSLNKKFAVNIFNQLKNSKNPTIISILSNDLDRVSCPKLLDNLAKEEKFEYEIYSIPTNTGSQVFAVDVKTNPHLTYGGYGPTKKDAVSQAIFYTLNHIKVMCSRGKLK</sequence>
<evidence type="ECO:0000259" key="3">
    <source>
        <dbReference type="PROSITE" id="PS50137"/>
    </source>
</evidence>
<dbReference type="OrthoDB" id="10056847at2759"/>
<dbReference type="GO" id="GO:0030422">
    <property type="term" value="P:siRNA processing"/>
    <property type="evidence" value="ECO:0007669"/>
    <property type="project" value="TreeGrafter"/>
</dbReference>
<dbReference type="InterPro" id="IPR051247">
    <property type="entry name" value="RLC_Component"/>
</dbReference>